<keyword evidence="1" id="KW-0472">Membrane</keyword>
<name>A0A1A8BUS7_NOTKA</name>
<feature type="non-terminal residue" evidence="2">
    <location>
        <position position="59"/>
    </location>
</feature>
<feature type="transmembrane region" description="Helical" evidence="1">
    <location>
        <begin position="12"/>
        <end position="31"/>
    </location>
</feature>
<evidence type="ECO:0000256" key="1">
    <source>
        <dbReference type="SAM" id="Phobius"/>
    </source>
</evidence>
<accession>A0A1A8BUS7</accession>
<dbReference type="EMBL" id="HADZ01007028">
    <property type="protein sequence ID" value="SBP70969.1"/>
    <property type="molecule type" value="Transcribed_RNA"/>
</dbReference>
<evidence type="ECO:0000313" key="2">
    <source>
        <dbReference type="EMBL" id="SBP70969.1"/>
    </source>
</evidence>
<proteinExistence type="predicted"/>
<gene>
    <name evidence="2" type="primary">Nfu_g_1_019174</name>
</gene>
<reference evidence="2" key="2">
    <citation type="submission" date="2016-06" db="EMBL/GenBank/DDBJ databases">
        <title>The genome of a short-lived fish provides insights into sex chromosome evolution and the genetic control of aging.</title>
        <authorList>
            <person name="Reichwald K."/>
            <person name="Felder M."/>
            <person name="Petzold A."/>
            <person name="Koch P."/>
            <person name="Groth M."/>
            <person name="Platzer M."/>
        </authorList>
    </citation>
    <scope>NUCLEOTIDE SEQUENCE</scope>
    <source>
        <tissue evidence="2">Brain</tissue>
    </source>
</reference>
<keyword evidence="1" id="KW-0812">Transmembrane</keyword>
<protein>
    <submittedName>
        <fullName evidence="2">Uncharacterized protein</fullName>
    </submittedName>
</protein>
<organism evidence="2">
    <name type="scientific">Nothobranchius kadleci</name>
    <name type="common">African annual killifish</name>
    <dbReference type="NCBI Taxonomy" id="1051664"/>
    <lineage>
        <taxon>Eukaryota</taxon>
        <taxon>Metazoa</taxon>
        <taxon>Chordata</taxon>
        <taxon>Craniata</taxon>
        <taxon>Vertebrata</taxon>
        <taxon>Euteleostomi</taxon>
        <taxon>Actinopterygii</taxon>
        <taxon>Neopterygii</taxon>
        <taxon>Teleostei</taxon>
        <taxon>Neoteleostei</taxon>
        <taxon>Acanthomorphata</taxon>
        <taxon>Ovalentaria</taxon>
        <taxon>Atherinomorphae</taxon>
        <taxon>Cyprinodontiformes</taxon>
        <taxon>Nothobranchiidae</taxon>
        <taxon>Nothobranchius</taxon>
    </lineage>
</organism>
<keyword evidence="1" id="KW-1133">Transmembrane helix</keyword>
<dbReference type="AlphaFoldDB" id="A0A1A8BUS7"/>
<sequence>MSSNSSFFNNSFLGQQFPTFICFSTSLFVYIVGTFSVTKILLLLPLCIFIVYFVTLQQK</sequence>
<reference evidence="2" key="1">
    <citation type="submission" date="2016-05" db="EMBL/GenBank/DDBJ databases">
        <authorList>
            <person name="Lavstsen T."/>
            <person name="Jespersen J.S."/>
        </authorList>
    </citation>
    <scope>NUCLEOTIDE SEQUENCE</scope>
    <source>
        <tissue evidence="2">Brain</tissue>
    </source>
</reference>